<reference evidence="3" key="1">
    <citation type="submission" date="2011-07" db="EMBL/GenBank/DDBJ databases">
        <authorList>
            <consortium name="Caenorhabditis brenneri Sequencing and Analysis Consortium"/>
            <person name="Wilson R.K."/>
        </authorList>
    </citation>
    <scope>NUCLEOTIDE SEQUENCE [LARGE SCALE GENOMIC DNA]</scope>
    <source>
        <strain evidence="3">PB2801</strain>
    </source>
</reference>
<dbReference type="GO" id="GO:0045087">
    <property type="term" value="P:innate immune response"/>
    <property type="evidence" value="ECO:0007669"/>
    <property type="project" value="TreeGrafter"/>
</dbReference>
<dbReference type="InterPro" id="IPR040161">
    <property type="entry name" value="FB224"/>
</dbReference>
<evidence type="ECO:0000313" key="2">
    <source>
        <dbReference type="EMBL" id="EGT60322.1"/>
    </source>
</evidence>
<dbReference type="AlphaFoldDB" id="G0PJV8"/>
<dbReference type="HOGENOM" id="CLU_030831_0_3_1"/>
<dbReference type="OrthoDB" id="5910763at2759"/>
<dbReference type="Pfam" id="PF01827">
    <property type="entry name" value="FTH"/>
    <property type="match status" value="1"/>
</dbReference>
<dbReference type="Pfam" id="PF00646">
    <property type="entry name" value="F-box"/>
    <property type="match status" value="1"/>
</dbReference>
<gene>
    <name evidence="2" type="ORF">CAEBREN_09135</name>
</gene>
<dbReference type="InterPro" id="IPR036047">
    <property type="entry name" value="F-box-like_dom_sf"/>
</dbReference>
<dbReference type="InterPro" id="IPR002900">
    <property type="entry name" value="DUF38/FTH_CAE_spp"/>
</dbReference>
<evidence type="ECO:0000313" key="3">
    <source>
        <dbReference type="Proteomes" id="UP000008068"/>
    </source>
</evidence>
<dbReference type="SUPFAM" id="SSF81383">
    <property type="entry name" value="F-box domain"/>
    <property type="match status" value="1"/>
</dbReference>
<sequence>MSSTISLIDLPALPLKHIFSYVGFRSLHRLRQVSKPINHSIDTGKPSIQIDDLRIKVTSKSVQIMLKSSGQNSCLEIKEHQNGAIVSPNTSKPRIQEKKSFIDCSIEALQHVLKHRKFPMGQIKLELDNKYSESKNSEFLEKFQKLLGADPLRVEEFHLEGHGHQAVQLLKLFEAKTLKTINLSRYGHYFEEISNDSLMQLEQWKNAKTLNSRRKMFNVPLQNFAHFETATVLVNKITTQGLGYLKEIYTQSLSFKEIIINFMNSDPLEKPFEGKKKVFRCSDPNFALFFSSNQMCIRFARVPIKDVPIGGFGKL</sequence>
<dbReference type="eggNOG" id="ENOG502TJZT">
    <property type="taxonomic scope" value="Eukaryota"/>
</dbReference>
<dbReference type="Proteomes" id="UP000008068">
    <property type="component" value="Unassembled WGS sequence"/>
</dbReference>
<evidence type="ECO:0000259" key="1">
    <source>
        <dbReference type="PROSITE" id="PS50181"/>
    </source>
</evidence>
<dbReference type="PANTHER" id="PTHR23015">
    <property type="entry name" value="UNCHARACTERIZED C.ELEGANS PROTEIN"/>
    <property type="match status" value="1"/>
</dbReference>
<keyword evidence="3" id="KW-1185">Reference proteome</keyword>
<dbReference type="InterPro" id="IPR001810">
    <property type="entry name" value="F-box_dom"/>
</dbReference>
<organism evidence="3">
    <name type="scientific">Caenorhabditis brenneri</name>
    <name type="common">Nematode worm</name>
    <dbReference type="NCBI Taxonomy" id="135651"/>
    <lineage>
        <taxon>Eukaryota</taxon>
        <taxon>Metazoa</taxon>
        <taxon>Ecdysozoa</taxon>
        <taxon>Nematoda</taxon>
        <taxon>Chromadorea</taxon>
        <taxon>Rhabditida</taxon>
        <taxon>Rhabditina</taxon>
        <taxon>Rhabditomorpha</taxon>
        <taxon>Rhabditoidea</taxon>
        <taxon>Rhabditidae</taxon>
        <taxon>Peloderinae</taxon>
        <taxon>Caenorhabditis</taxon>
    </lineage>
</organism>
<name>G0PJV8_CAEBE</name>
<dbReference type="OMA" id="CIRFARV"/>
<dbReference type="PROSITE" id="PS50181">
    <property type="entry name" value="FBOX"/>
    <property type="match status" value="1"/>
</dbReference>
<dbReference type="PANTHER" id="PTHR23015:SF4">
    <property type="entry name" value="DUF38 DOMAIN-CONTAINING PROTEIN-RELATED"/>
    <property type="match status" value="1"/>
</dbReference>
<proteinExistence type="predicted"/>
<dbReference type="EMBL" id="GL380759">
    <property type="protein sequence ID" value="EGT60322.1"/>
    <property type="molecule type" value="Genomic_DNA"/>
</dbReference>
<accession>G0PJV8</accession>
<protein>
    <recommendedName>
        <fullName evidence="1">F-box domain-containing protein</fullName>
    </recommendedName>
</protein>
<dbReference type="InParanoid" id="G0PJV8"/>
<feature type="domain" description="F-box" evidence="1">
    <location>
        <begin position="4"/>
        <end position="53"/>
    </location>
</feature>